<comment type="caution">
    <text evidence="2">The sequence shown here is derived from an EMBL/GenBank/DDBJ whole genome shotgun (WGS) entry which is preliminary data.</text>
</comment>
<proteinExistence type="predicted"/>
<organism evidence="2 3">
    <name type="scientific">Allacma fusca</name>
    <dbReference type="NCBI Taxonomy" id="39272"/>
    <lineage>
        <taxon>Eukaryota</taxon>
        <taxon>Metazoa</taxon>
        <taxon>Ecdysozoa</taxon>
        <taxon>Arthropoda</taxon>
        <taxon>Hexapoda</taxon>
        <taxon>Collembola</taxon>
        <taxon>Symphypleona</taxon>
        <taxon>Sminthuridae</taxon>
        <taxon>Allacma</taxon>
    </lineage>
</organism>
<reference evidence="2" key="1">
    <citation type="submission" date="2021-06" db="EMBL/GenBank/DDBJ databases">
        <authorList>
            <person name="Hodson N. C."/>
            <person name="Mongue J. A."/>
            <person name="Jaron S. K."/>
        </authorList>
    </citation>
    <scope>NUCLEOTIDE SEQUENCE</scope>
</reference>
<evidence type="ECO:0000313" key="3">
    <source>
        <dbReference type="Proteomes" id="UP000708208"/>
    </source>
</evidence>
<accession>A0A8J2NTS6</accession>
<protein>
    <submittedName>
        <fullName evidence="2">Uncharacterized protein</fullName>
    </submittedName>
</protein>
<evidence type="ECO:0000256" key="1">
    <source>
        <dbReference type="SAM" id="Phobius"/>
    </source>
</evidence>
<feature type="transmembrane region" description="Helical" evidence="1">
    <location>
        <begin position="67"/>
        <end position="86"/>
    </location>
</feature>
<feature type="transmembrane region" description="Helical" evidence="1">
    <location>
        <begin position="6"/>
        <end position="31"/>
    </location>
</feature>
<name>A0A8J2NTS6_9HEXA</name>
<feature type="transmembrane region" description="Helical" evidence="1">
    <location>
        <begin position="140"/>
        <end position="169"/>
    </location>
</feature>
<feature type="transmembrane region" description="Helical" evidence="1">
    <location>
        <begin position="98"/>
        <end position="119"/>
    </location>
</feature>
<keyword evidence="1" id="KW-1133">Transmembrane helix</keyword>
<keyword evidence="1" id="KW-0812">Transmembrane</keyword>
<sequence>MGAPAIIFKMFCVVSAVLGLIVLVMSCIYLVKVAKVDSHTYNDVLSRCDNKLLPAQEDVCRDQRTRVIGAGFAVFISIIQIIYAIVSLVGEFDHHNCYGIAHIIFAIFYFIAFICNAVADQGFRENKVMGITIDSEAKDISIAHATFLFFNFVFCIASTVVMCVLACAAS</sequence>
<dbReference type="AlphaFoldDB" id="A0A8J2NTS6"/>
<gene>
    <name evidence="2" type="ORF">AFUS01_LOCUS14765</name>
</gene>
<dbReference type="Proteomes" id="UP000708208">
    <property type="component" value="Unassembled WGS sequence"/>
</dbReference>
<keyword evidence="3" id="KW-1185">Reference proteome</keyword>
<evidence type="ECO:0000313" key="2">
    <source>
        <dbReference type="EMBL" id="CAG7725822.1"/>
    </source>
</evidence>
<keyword evidence="1" id="KW-0472">Membrane</keyword>
<dbReference type="EMBL" id="CAJVCH010127188">
    <property type="protein sequence ID" value="CAG7725822.1"/>
    <property type="molecule type" value="Genomic_DNA"/>
</dbReference>